<evidence type="ECO:0000256" key="8">
    <source>
        <dbReference type="RuleBase" id="RU000461"/>
    </source>
</evidence>
<dbReference type="GO" id="GO:0016125">
    <property type="term" value="P:sterol metabolic process"/>
    <property type="evidence" value="ECO:0007669"/>
    <property type="project" value="TreeGrafter"/>
</dbReference>
<feature type="binding site" description="axial binding residue" evidence="7">
    <location>
        <position position="365"/>
    </location>
    <ligand>
        <name>heme</name>
        <dbReference type="ChEBI" id="CHEBI:30413"/>
    </ligand>
    <ligandPart>
        <name>Fe</name>
        <dbReference type="ChEBI" id="CHEBI:18248"/>
    </ligandPart>
</feature>
<dbReference type="PROSITE" id="PS00086">
    <property type="entry name" value="CYTOCHROME_P450"/>
    <property type="match status" value="1"/>
</dbReference>
<dbReference type="PANTHER" id="PTHR24286">
    <property type="entry name" value="CYTOCHROME P450 26"/>
    <property type="match status" value="1"/>
</dbReference>
<sequence length="421" mass="48186">MNPFLTLFIFFAPILFLLIWRKSTSERLPPGSLGLPIIGQSLVFLRELKANTAEKWLEERVTKYGPVSKLSLFGKPTVFIHGQAANKFVFSSDSRAIANQQPDSFRMIIGERNVLELSGEDHKRVRDALMSFLKPECLKQYVGKMDGEVRRHLELHWEGQQKVTVLPLMKTLAFDMIYAPSYAALNADHEEMILCPLTNDQYEYDILSTLGSIHFYVHQLNYCFLTRDSIALSILSLLPLHFFRSTEWIFLFGLAEQEEIAKGKVPGELLTWEDIAKMKYTWKVALETLRMVPPVFGGFRKTLKDIEYGGFIIPKGWQIFWATRMTHMDGGIFEEPSKFDPTRFENQASVPSYCFIPFGGGPRICPGYEFAKIETLVAIHNLVTRFTWKLCCNDNGFSWVPAPVPPKGLPIEIMPKKTLQI</sequence>
<evidence type="ECO:0000256" key="7">
    <source>
        <dbReference type="PIRSR" id="PIRSR602401-1"/>
    </source>
</evidence>
<comment type="subcellular location">
    <subcellularLocation>
        <location evidence="1">Membrane</location>
        <topology evidence="1">Single-pass membrane protein</topology>
    </subcellularLocation>
</comment>
<gene>
    <name evidence="10" type="ORF">RHGRI_009494</name>
</gene>
<evidence type="ECO:0000313" key="11">
    <source>
        <dbReference type="Proteomes" id="UP000823749"/>
    </source>
</evidence>
<dbReference type="AlphaFoldDB" id="A0AAV6KF22"/>
<accession>A0AAV6KF22</accession>
<dbReference type="GO" id="GO:0004497">
    <property type="term" value="F:monooxygenase activity"/>
    <property type="evidence" value="ECO:0007669"/>
    <property type="project" value="UniProtKB-KW"/>
</dbReference>
<reference evidence="10" key="1">
    <citation type="submission" date="2020-08" db="EMBL/GenBank/DDBJ databases">
        <title>Plant Genome Project.</title>
        <authorList>
            <person name="Zhang R.-G."/>
        </authorList>
    </citation>
    <scope>NUCLEOTIDE SEQUENCE</scope>
    <source>
        <strain evidence="10">WSP0</strain>
        <tissue evidence="10">Leaf</tissue>
    </source>
</reference>
<organism evidence="10 11">
    <name type="scientific">Rhododendron griersonianum</name>
    <dbReference type="NCBI Taxonomy" id="479676"/>
    <lineage>
        <taxon>Eukaryota</taxon>
        <taxon>Viridiplantae</taxon>
        <taxon>Streptophyta</taxon>
        <taxon>Embryophyta</taxon>
        <taxon>Tracheophyta</taxon>
        <taxon>Spermatophyta</taxon>
        <taxon>Magnoliopsida</taxon>
        <taxon>eudicotyledons</taxon>
        <taxon>Gunneridae</taxon>
        <taxon>Pentapetalae</taxon>
        <taxon>asterids</taxon>
        <taxon>Ericales</taxon>
        <taxon>Ericaceae</taxon>
        <taxon>Ericoideae</taxon>
        <taxon>Rhodoreae</taxon>
        <taxon>Rhododendron</taxon>
    </lineage>
</organism>
<evidence type="ECO:0000256" key="3">
    <source>
        <dbReference type="ARBA" id="ARBA00022723"/>
    </source>
</evidence>
<keyword evidence="11" id="KW-1185">Reference proteome</keyword>
<dbReference type="GO" id="GO:0005506">
    <property type="term" value="F:iron ion binding"/>
    <property type="evidence" value="ECO:0007669"/>
    <property type="project" value="InterPro"/>
</dbReference>
<feature type="chain" id="PRO_5043518168" description="Cytochrome P450" evidence="9">
    <location>
        <begin position="26"/>
        <end position="421"/>
    </location>
</feature>
<dbReference type="SUPFAM" id="SSF48264">
    <property type="entry name" value="Cytochrome P450"/>
    <property type="match status" value="1"/>
</dbReference>
<comment type="similarity">
    <text evidence="8">Belongs to the cytochrome P450 family.</text>
</comment>
<evidence type="ECO:0000256" key="2">
    <source>
        <dbReference type="ARBA" id="ARBA00022692"/>
    </source>
</evidence>
<comment type="caution">
    <text evidence="10">The sequence shown here is derived from an EMBL/GenBank/DDBJ whole genome shotgun (WGS) entry which is preliminary data.</text>
</comment>
<dbReference type="EMBL" id="JACTNZ010000004">
    <property type="protein sequence ID" value="KAG5551085.1"/>
    <property type="molecule type" value="Genomic_DNA"/>
</dbReference>
<evidence type="ECO:0000256" key="1">
    <source>
        <dbReference type="ARBA" id="ARBA00004167"/>
    </source>
</evidence>
<keyword evidence="9" id="KW-0732">Signal</keyword>
<keyword evidence="6 7" id="KW-0408">Iron</keyword>
<dbReference type="GO" id="GO:0016020">
    <property type="term" value="C:membrane"/>
    <property type="evidence" value="ECO:0007669"/>
    <property type="project" value="UniProtKB-SubCell"/>
</dbReference>
<dbReference type="InterPro" id="IPR017972">
    <property type="entry name" value="Cyt_P450_CS"/>
</dbReference>
<dbReference type="InterPro" id="IPR036396">
    <property type="entry name" value="Cyt_P450_sf"/>
</dbReference>
<dbReference type="InterPro" id="IPR002401">
    <property type="entry name" value="Cyt_P450_E_grp-I"/>
</dbReference>
<dbReference type="GO" id="GO:0016705">
    <property type="term" value="F:oxidoreductase activity, acting on paired donors, with incorporation or reduction of molecular oxygen"/>
    <property type="evidence" value="ECO:0007669"/>
    <property type="project" value="InterPro"/>
</dbReference>
<protein>
    <recommendedName>
        <fullName evidence="12">Cytochrome P450</fullName>
    </recommendedName>
</protein>
<evidence type="ECO:0000256" key="9">
    <source>
        <dbReference type="SAM" id="SignalP"/>
    </source>
</evidence>
<evidence type="ECO:0000313" key="10">
    <source>
        <dbReference type="EMBL" id="KAG5551085.1"/>
    </source>
</evidence>
<dbReference type="Gene3D" id="1.10.630.10">
    <property type="entry name" value="Cytochrome P450"/>
    <property type="match status" value="2"/>
</dbReference>
<keyword evidence="4" id="KW-1133">Transmembrane helix</keyword>
<keyword evidence="5 8" id="KW-0560">Oxidoreductase</keyword>
<evidence type="ECO:0000256" key="6">
    <source>
        <dbReference type="ARBA" id="ARBA00023004"/>
    </source>
</evidence>
<dbReference type="Proteomes" id="UP000823749">
    <property type="component" value="Chromosome 4"/>
</dbReference>
<name>A0AAV6KF22_9ERIC</name>
<keyword evidence="8" id="KW-0503">Monooxygenase</keyword>
<keyword evidence="7 8" id="KW-0349">Heme</keyword>
<keyword evidence="2" id="KW-0812">Transmembrane</keyword>
<feature type="signal peptide" evidence="9">
    <location>
        <begin position="1"/>
        <end position="25"/>
    </location>
</feature>
<evidence type="ECO:0000256" key="4">
    <source>
        <dbReference type="ARBA" id="ARBA00022989"/>
    </source>
</evidence>
<dbReference type="InterPro" id="IPR001128">
    <property type="entry name" value="Cyt_P450"/>
</dbReference>
<dbReference type="Pfam" id="PF00067">
    <property type="entry name" value="p450"/>
    <property type="match status" value="2"/>
</dbReference>
<dbReference type="PANTHER" id="PTHR24286:SF190">
    <property type="entry name" value="CYTOCHROME P450"/>
    <property type="match status" value="1"/>
</dbReference>
<evidence type="ECO:0000256" key="5">
    <source>
        <dbReference type="ARBA" id="ARBA00023002"/>
    </source>
</evidence>
<keyword evidence="3 7" id="KW-0479">Metal-binding</keyword>
<dbReference type="PRINTS" id="PR00463">
    <property type="entry name" value="EP450I"/>
</dbReference>
<proteinExistence type="inferred from homology"/>
<comment type="cofactor">
    <cofactor evidence="7">
        <name>heme</name>
        <dbReference type="ChEBI" id="CHEBI:30413"/>
    </cofactor>
</comment>
<evidence type="ECO:0008006" key="12">
    <source>
        <dbReference type="Google" id="ProtNLM"/>
    </source>
</evidence>
<keyword evidence="4" id="KW-0472">Membrane</keyword>
<dbReference type="GO" id="GO:0020037">
    <property type="term" value="F:heme binding"/>
    <property type="evidence" value="ECO:0007669"/>
    <property type="project" value="InterPro"/>
</dbReference>